<evidence type="ECO:0000259" key="1">
    <source>
        <dbReference type="Pfam" id="PF13354"/>
    </source>
</evidence>
<dbReference type="Pfam" id="PF13354">
    <property type="entry name" value="Beta-lactamase2"/>
    <property type="match status" value="1"/>
</dbReference>
<evidence type="ECO:0000313" key="2">
    <source>
        <dbReference type="EMBL" id="GAA2038808.1"/>
    </source>
</evidence>
<dbReference type="PANTHER" id="PTHR35333:SF5">
    <property type="entry name" value="CONSERVED LIPOPROTEIN LPQF-RELATED"/>
    <property type="match status" value="1"/>
</dbReference>
<gene>
    <name evidence="2" type="ORF">GCM10009720_19040</name>
</gene>
<accession>A0ABP5G4C3</accession>
<proteinExistence type="predicted"/>
<dbReference type="InterPro" id="IPR012338">
    <property type="entry name" value="Beta-lactam/transpept-like"/>
</dbReference>
<comment type="caution">
    <text evidence="2">The sequence shown here is derived from an EMBL/GenBank/DDBJ whole genome shotgun (WGS) entry which is preliminary data.</text>
</comment>
<evidence type="ECO:0000313" key="3">
    <source>
        <dbReference type="Proteomes" id="UP001501461"/>
    </source>
</evidence>
<keyword evidence="3" id="KW-1185">Reference proteome</keyword>
<feature type="domain" description="Beta-lactamase class A catalytic" evidence="1">
    <location>
        <begin position="2"/>
        <end position="191"/>
    </location>
</feature>
<name>A0ABP5G4C3_9MICC</name>
<dbReference type="InterPro" id="IPR045155">
    <property type="entry name" value="Beta-lactam_cat"/>
</dbReference>
<dbReference type="SUPFAM" id="SSF56601">
    <property type="entry name" value="beta-lactamase/transpeptidase-like"/>
    <property type="match status" value="1"/>
</dbReference>
<organism evidence="2 3">
    <name type="scientific">Yaniella flava</name>
    <dbReference type="NCBI Taxonomy" id="287930"/>
    <lineage>
        <taxon>Bacteria</taxon>
        <taxon>Bacillati</taxon>
        <taxon>Actinomycetota</taxon>
        <taxon>Actinomycetes</taxon>
        <taxon>Micrococcales</taxon>
        <taxon>Micrococcaceae</taxon>
        <taxon>Yaniella</taxon>
    </lineage>
</organism>
<dbReference type="Proteomes" id="UP001501461">
    <property type="component" value="Unassembled WGS sequence"/>
</dbReference>
<dbReference type="PANTHER" id="PTHR35333">
    <property type="entry name" value="BETA-LACTAMASE"/>
    <property type="match status" value="1"/>
</dbReference>
<dbReference type="Gene3D" id="3.40.710.10">
    <property type="entry name" value="DD-peptidase/beta-lactamase superfamily"/>
    <property type="match status" value="1"/>
</dbReference>
<dbReference type="InterPro" id="IPR000871">
    <property type="entry name" value="Beta-lactam_class-A"/>
</dbReference>
<reference evidence="3" key="1">
    <citation type="journal article" date="2019" name="Int. J. Syst. Evol. Microbiol.">
        <title>The Global Catalogue of Microorganisms (GCM) 10K type strain sequencing project: providing services to taxonomists for standard genome sequencing and annotation.</title>
        <authorList>
            <consortium name="The Broad Institute Genomics Platform"/>
            <consortium name="The Broad Institute Genome Sequencing Center for Infectious Disease"/>
            <person name="Wu L."/>
            <person name="Ma J."/>
        </authorList>
    </citation>
    <scope>NUCLEOTIDE SEQUENCE [LARGE SCALE GENOMIC DNA]</scope>
    <source>
        <strain evidence="3">JCM 13595</strain>
    </source>
</reference>
<protein>
    <recommendedName>
        <fullName evidence="1">Beta-lactamase class A catalytic domain-containing protein</fullName>
    </recommendedName>
</protein>
<sequence length="269" mass="29344">MDRNADEPAPLGSVFKLYVLLAISDAIGMGDLSWDTALTVTAENRSLPSGELQDEPDGTEVTVREAATKMIELSDNTATDMLVHAVGRDAVETAVKHAGHHDPEMMFPFLTTRELFQIGWSEPEYFESWATGSTEEQRALLDELQHQEIGQHDVAVGGDPLWPDGVEWFASAHDIAKVHVALQEQDDAVVREILSENPGIGQHSWDYVGFKGGSSPGVLAGSWYVEDSSGESYVLVVQAATEDAAGINTDEQSLFFQLARSALDLTQRD</sequence>
<dbReference type="RefSeq" id="WP_425579875.1">
    <property type="nucleotide sequence ID" value="NZ_BAAAMN010000041.1"/>
</dbReference>
<dbReference type="EMBL" id="BAAAMN010000041">
    <property type="protein sequence ID" value="GAA2038808.1"/>
    <property type="molecule type" value="Genomic_DNA"/>
</dbReference>